<dbReference type="EMBL" id="CCKQ01001368">
    <property type="protein sequence ID" value="CDW72472.1"/>
    <property type="molecule type" value="Genomic_DNA"/>
</dbReference>
<gene>
    <name evidence="2" type="primary">Contig17137.g18260</name>
    <name evidence="2" type="ORF">STYLEM_1432</name>
</gene>
<keyword evidence="3" id="KW-1185">Reference proteome</keyword>
<accession>A0A077ZRF2</accession>
<evidence type="ECO:0000313" key="3">
    <source>
        <dbReference type="Proteomes" id="UP000039865"/>
    </source>
</evidence>
<evidence type="ECO:0000256" key="1">
    <source>
        <dbReference type="SAM" id="MobiDB-lite"/>
    </source>
</evidence>
<dbReference type="Proteomes" id="UP000039865">
    <property type="component" value="Unassembled WGS sequence"/>
</dbReference>
<dbReference type="InParanoid" id="A0A077ZRF2"/>
<name>A0A077ZRF2_STYLE</name>
<organism evidence="2 3">
    <name type="scientific">Stylonychia lemnae</name>
    <name type="common">Ciliate</name>
    <dbReference type="NCBI Taxonomy" id="5949"/>
    <lineage>
        <taxon>Eukaryota</taxon>
        <taxon>Sar</taxon>
        <taxon>Alveolata</taxon>
        <taxon>Ciliophora</taxon>
        <taxon>Intramacronucleata</taxon>
        <taxon>Spirotrichea</taxon>
        <taxon>Stichotrichia</taxon>
        <taxon>Sporadotrichida</taxon>
        <taxon>Oxytrichidae</taxon>
        <taxon>Stylonychinae</taxon>
        <taxon>Stylonychia</taxon>
    </lineage>
</organism>
<dbReference type="AlphaFoldDB" id="A0A077ZRF2"/>
<protein>
    <submittedName>
        <fullName evidence="2">Uncharacterized protein</fullName>
    </submittedName>
</protein>
<sequence>MIDKSIIKASLQNEKIMSYYFDKFNVKLKDLNPFSENIISDLNQRKNTRSNNDEYSLTQRNLSRMMLMQQYNARKMRHIHSVMTQSMIEAANTESKQFFDRRTQSLLIGSKDNPYLSQQIKEEPLTQRKLTFNDSYLENSKENLLRAEEKSTARGRLNQPQQDHYKTQQQFNQNPYQNIKRNSRIVTSTDRKRIEPTKPYQAQQNTQDELIFNAYESQEEPASKKQVHKRSSTSFMGGRQLYSSQEIRDKVHYNNKGFLFKDQLSRHLQSRNDSNRQGKPCKNGNFEGSQLGMDQIIDDDRPKDLGVSFYSNKTHIFGDSDPNQTFKSLNSQRKHVQSNVRRSQSKFYDPLHSLRDSLHKFQRNDVTEIQQQYQELRNDFIQTQKGFNKQDKKSYRLINKLKKVLAKQKDLGQDIESINLQAKEDFEDYFNKKMKTFCMNEQRKITFNKQKLDYAINRKIN</sequence>
<feature type="region of interest" description="Disordered" evidence="1">
    <location>
        <begin position="269"/>
        <end position="290"/>
    </location>
</feature>
<reference evidence="2 3" key="1">
    <citation type="submission" date="2014-06" db="EMBL/GenBank/DDBJ databases">
        <authorList>
            <person name="Swart Estienne"/>
        </authorList>
    </citation>
    <scope>NUCLEOTIDE SEQUENCE [LARGE SCALE GENOMIC DNA]</scope>
    <source>
        <strain evidence="2 3">130c</strain>
    </source>
</reference>
<proteinExistence type="predicted"/>
<evidence type="ECO:0000313" key="2">
    <source>
        <dbReference type="EMBL" id="CDW72472.1"/>
    </source>
</evidence>